<evidence type="ECO:0000259" key="2">
    <source>
        <dbReference type="Pfam" id="PF11822"/>
    </source>
</evidence>
<dbReference type="InterPro" id="IPR021777">
    <property type="entry name" value="SANBR_BTB"/>
</dbReference>
<accession>A0A1B0D410</accession>
<organism evidence="3 4">
    <name type="scientific">Phlebotomus papatasi</name>
    <name type="common">Sandfly</name>
    <dbReference type="NCBI Taxonomy" id="29031"/>
    <lineage>
        <taxon>Eukaryota</taxon>
        <taxon>Metazoa</taxon>
        <taxon>Ecdysozoa</taxon>
        <taxon>Arthropoda</taxon>
        <taxon>Hexapoda</taxon>
        <taxon>Insecta</taxon>
        <taxon>Pterygota</taxon>
        <taxon>Neoptera</taxon>
        <taxon>Endopterygota</taxon>
        <taxon>Diptera</taxon>
        <taxon>Nematocera</taxon>
        <taxon>Psychodoidea</taxon>
        <taxon>Psychodidae</taxon>
        <taxon>Phlebotomus</taxon>
        <taxon>Phlebotomus</taxon>
    </lineage>
</organism>
<sequence length="730" mass="81943">MINTSATQDEADFLGGVVHDDDPRGELLSMNRFLDFLKLTCQVNESIECKDLKSTTIDYNDLAKNDLVNSILNRTPPGVQESKKSPSSEKRERGITVSSFRPKRIPSGGKPSTKGKSEGQLDGMLSEKLDEVINEGILDSVLPFICPNHPPTSLSSSGTGNASGKKVTLPLSLKNNSQTLQVSDGHHKSPAVSPTVLENSSDGGSSTGRRLSRSSDSLAPSKARRKSLVSPIPGELLKQEAEIVIHVCDEVKNISRDFTCPQKLLVSKMGYFPEVTAGQRLEDMDISVHCDIQIFEWLMKWVKRDTLPQGEWPTLDPFNVIPILVSASFLQMEPLLLDCLSFCHARLSDIVKASANLSCLNEGIVTRLAAMFTNLELEGVRDKKDRVVPRLWTKMIQSLCEPEPQALRGHFASLAGLFRCSRCGRFLTPAVASYVFCLPQNMRVNRWGQIVSQHTRDTNWNITNFIAALYKELRSWRKLYWRLWGHCHFLYCATCETHFPVYQMNWCQYHPDQAQFLGPAVEGRTAGPAGRFPCCGQQAYRYETLTGPSGCQYREHTVQIENDRDRSILQLAQVAAEGGCLFDVAPVKNHPQNGEPCDTESSDNVKHHRSALVRQSSYSSDGGESEYSSPRQYRYRSTKRRPKMPSGRYWSGEMSARSNQDNQREFEERAMKQVIAMLCKKTGSDSGQQHHQLQQQSYHQQGGTYVRLEAEWRESLKNRGVISTKGKAQK</sequence>
<keyword evidence="4" id="KW-1185">Reference proteome</keyword>
<reference evidence="3" key="1">
    <citation type="submission" date="2022-08" db="UniProtKB">
        <authorList>
            <consortium name="EnsemblMetazoa"/>
        </authorList>
    </citation>
    <scope>IDENTIFICATION</scope>
    <source>
        <strain evidence="3">Israel</strain>
    </source>
</reference>
<feature type="compositionally biased region" description="Basic and acidic residues" evidence="1">
    <location>
        <begin position="81"/>
        <end position="94"/>
    </location>
</feature>
<feature type="compositionally biased region" description="Basic residues" evidence="1">
    <location>
        <begin position="633"/>
        <end position="643"/>
    </location>
</feature>
<feature type="domain" description="SANT and BTB" evidence="2">
    <location>
        <begin position="243"/>
        <end position="339"/>
    </location>
</feature>
<dbReference type="PANTHER" id="PTHR20946:SF0">
    <property type="entry name" value="SANT AND BTB DOMAIN REGULATOR OF CLASS SWITCH RECOMBINATION"/>
    <property type="match status" value="1"/>
</dbReference>
<dbReference type="EMBL" id="AJVK01023858">
    <property type="status" value="NOT_ANNOTATED_CDS"/>
    <property type="molecule type" value="Genomic_DNA"/>
</dbReference>
<feature type="compositionally biased region" description="Low complexity" evidence="1">
    <location>
        <begin position="200"/>
        <end position="218"/>
    </location>
</feature>
<feature type="compositionally biased region" description="Low complexity" evidence="1">
    <location>
        <begin position="616"/>
        <end position="629"/>
    </location>
</feature>
<evidence type="ECO:0000256" key="1">
    <source>
        <dbReference type="SAM" id="MobiDB-lite"/>
    </source>
</evidence>
<dbReference type="EMBL" id="AJVK01023860">
    <property type="status" value="NOT_ANNOTATED_CDS"/>
    <property type="molecule type" value="Genomic_DNA"/>
</dbReference>
<evidence type="ECO:0000313" key="3">
    <source>
        <dbReference type="EnsemblMetazoa" id="PPAI002083-PA"/>
    </source>
</evidence>
<feature type="region of interest" description="Disordered" evidence="1">
    <location>
        <begin position="591"/>
        <end position="664"/>
    </location>
</feature>
<dbReference type="EMBL" id="AJVK01023857">
    <property type="status" value="NOT_ANNOTATED_CDS"/>
    <property type="molecule type" value="Genomic_DNA"/>
</dbReference>
<dbReference type="EMBL" id="AJVK01023859">
    <property type="status" value="NOT_ANNOTATED_CDS"/>
    <property type="molecule type" value="Genomic_DNA"/>
</dbReference>
<name>A0A1B0D410_PHLPP</name>
<evidence type="ECO:0000313" key="4">
    <source>
        <dbReference type="Proteomes" id="UP000092462"/>
    </source>
</evidence>
<dbReference type="Pfam" id="PF11822">
    <property type="entry name" value="BTB_SANBR"/>
    <property type="match status" value="1"/>
</dbReference>
<dbReference type="AlphaFoldDB" id="A0A1B0D410"/>
<feature type="region of interest" description="Disordered" evidence="1">
    <location>
        <begin position="71"/>
        <end position="120"/>
    </location>
</feature>
<feature type="region of interest" description="Disordered" evidence="1">
    <location>
        <begin position="180"/>
        <end position="226"/>
    </location>
</feature>
<dbReference type="InterPro" id="IPR045902">
    <property type="entry name" value="SANBR-like"/>
</dbReference>
<dbReference type="VEuPathDB" id="VectorBase:PPAI002083"/>
<feature type="compositionally biased region" description="Low complexity" evidence="1">
    <location>
        <begin position="684"/>
        <end position="701"/>
    </location>
</feature>
<feature type="region of interest" description="Disordered" evidence="1">
    <location>
        <begin position="682"/>
        <end position="701"/>
    </location>
</feature>
<protein>
    <recommendedName>
        <fullName evidence="2">SANT and BTB domain-containing protein</fullName>
    </recommendedName>
</protein>
<dbReference type="Proteomes" id="UP000092462">
    <property type="component" value="Unassembled WGS sequence"/>
</dbReference>
<dbReference type="PANTHER" id="PTHR20946">
    <property type="entry name" value="SANT AND BTB DOMAIN REGULATOR OF CLASS SWITCH RECOMBINATION"/>
    <property type="match status" value="1"/>
</dbReference>
<dbReference type="VEuPathDB" id="VectorBase:PPAPM1_009284"/>
<proteinExistence type="predicted"/>
<dbReference type="EnsemblMetazoa" id="PPAI002083-RA">
    <property type="protein sequence ID" value="PPAI002083-PA"/>
    <property type="gene ID" value="PPAI002083"/>
</dbReference>